<name>A0ABY8E8C9_9FIRM</name>
<evidence type="ECO:0000313" key="16">
    <source>
        <dbReference type="Proteomes" id="UP001222800"/>
    </source>
</evidence>
<evidence type="ECO:0000259" key="12">
    <source>
        <dbReference type="Pfam" id="PF01225"/>
    </source>
</evidence>
<accession>A0ABY8E8C9</accession>
<organism evidence="15 16">
    <name type="scientific">Tepidibacter hydrothermalis</name>
    <dbReference type="NCBI Taxonomy" id="3036126"/>
    <lineage>
        <taxon>Bacteria</taxon>
        <taxon>Bacillati</taxon>
        <taxon>Bacillota</taxon>
        <taxon>Clostridia</taxon>
        <taxon>Peptostreptococcales</taxon>
        <taxon>Peptostreptococcaceae</taxon>
        <taxon>Tepidibacter</taxon>
    </lineage>
</organism>
<protein>
    <recommendedName>
        <fullName evidence="10 11">UDP-N-acetylmuramoyl-tripeptide--D-alanyl-D-alanine ligase</fullName>
        <ecNumber evidence="10 11">6.3.2.10</ecNumber>
    </recommendedName>
    <alternativeName>
        <fullName evidence="10">D-alanyl-D-alanine-adding enzyme</fullName>
    </alternativeName>
</protein>
<dbReference type="InterPro" id="IPR051046">
    <property type="entry name" value="MurCDEF_CellWall_CoF430Synth"/>
</dbReference>
<comment type="subcellular location">
    <subcellularLocation>
        <location evidence="10 11">Cytoplasm</location>
    </subcellularLocation>
</comment>
<keyword evidence="5 10" id="KW-0067">ATP-binding</keyword>
<dbReference type="InterPro" id="IPR036615">
    <property type="entry name" value="Mur_ligase_C_dom_sf"/>
</dbReference>
<evidence type="ECO:0000256" key="11">
    <source>
        <dbReference type="RuleBase" id="RU004136"/>
    </source>
</evidence>
<keyword evidence="7 10" id="KW-0573">Peptidoglycan synthesis</keyword>
<dbReference type="EC" id="6.3.2.10" evidence="10 11"/>
<keyword evidence="2 10" id="KW-0436">Ligase</keyword>
<comment type="function">
    <text evidence="10 11">Involved in cell wall formation. Catalyzes the final step in the synthesis of UDP-N-acetylmuramoyl-pentapeptide, the precursor of murein.</text>
</comment>
<dbReference type="SUPFAM" id="SSF53244">
    <property type="entry name" value="MurD-like peptide ligases, peptide-binding domain"/>
    <property type="match status" value="1"/>
</dbReference>
<dbReference type="SUPFAM" id="SSF63418">
    <property type="entry name" value="MurE/MurF N-terminal domain"/>
    <property type="match status" value="1"/>
</dbReference>
<evidence type="ECO:0000259" key="13">
    <source>
        <dbReference type="Pfam" id="PF02875"/>
    </source>
</evidence>
<dbReference type="InterPro" id="IPR005863">
    <property type="entry name" value="UDP-N-AcMur_synth"/>
</dbReference>
<keyword evidence="16" id="KW-1185">Reference proteome</keyword>
<dbReference type="SUPFAM" id="SSF53623">
    <property type="entry name" value="MurD-like peptide ligases, catalytic domain"/>
    <property type="match status" value="1"/>
</dbReference>
<feature type="domain" description="Mur ligase C-terminal" evidence="13">
    <location>
        <begin position="321"/>
        <end position="445"/>
    </location>
</feature>
<dbReference type="Proteomes" id="UP001222800">
    <property type="component" value="Chromosome"/>
</dbReference>
<reference evidence="15 16" key="1">
    <citation type="submission" date="2023-03" db="EMBL/GenBank/DDBJ databases">
        <title>Complete genome sequence of Tepidibacter sp. SWIR-1, isolated from a deep-sea hydrothermal vent.</title>
        <authorList>
            <person name="Li X."/>
        </authorList>
    </citation>
    <scope>NUCLEOTIDE SEQUENCE [LARGE SCALE GENOMIC DNA]</scope>
    <source>
        <strain evidence="15 16">SWIR-1</strain>
    </source>
</reference>
<dbReference type="InterPro" id="IPR004101">
    <property type="entry name" value="Mur_ligase_C"/>
</dbReference>
<comment type="pathway">
    <text evidence="10 11">Cell wall biogenesis; peptidoglycan biosynthesis.</text>
</comment>
<evidence type="ECO:0000256" key="1">
    <source>
        <dbReference type="ARBA" id="ARBA00022490"/>
    </source>
</evidence>
<dbReference type="Pfam" id="PF01225">
    <property type="entry name" value="Mur_ligase"/>
    <property type="match status" value="1"/>
</dbReference>
<evidence type="ECO:0000256" key="6">
    <source>
        <dbReference type="ARBA" id="ARBA00022960"/>
    </source>
</evidence>
<evidence type="ECO:0000256" key="7">
    <source>
        <dbReference type="ARBA" id="ARBA00022984"/>
    </source>
</evidence>
<dbReference type="Gene3D" id="3.90.190.20">
    <property type="entry name" value="Mur ligase, C-terminal domain"/>
    <property type="match status" value="1"/>
</dbReference>
<comment type="catalytic activity">
    <reaction evidence="10 11">
        <text>D-alanyl-D-alanine + UDP-N-acetyl-alpha-D-muramoyl-L-alanyl-gamma-D-glutamyl-meso-2,6-diaminopimelate + ATP = UDP-N-acetyl-alpha-D-muramoyl-L-alanyl-gamma-D-glutamyl-meso-2,6-diaminopimeloyl-D-alanyl-D-alanine + ADP + phosphate + H(+)</text>
        <dbReference type="Rhea" id="RHEA:28374"/>
        <dbReference type="ChEBI" id="CHEBI:15378"/>
        <dbReference type="ChEBI" id="CHEBI:30616"/>
        <dbReference type="ChEBI" id="CHEBI:43474"/>
        <dbReference type="ChEBI" id="CHEBI:57822"/>
        <dbReference type="ChEBI" id="CHEBI:61386"/>
        <dbReference type="ChEBI" id="CHEBI:83905"/>
        <dbReference type="ChEBI" id="CHEBI:456216"/>
        <dbReference type="EC" id="6.3.2.10"/>
    </reaction>
</comment>
<dbReference type="EMBL" id="CP120733">
    <property type="protein sequence ID" value="WFD09155.1"/>
    <property type="molecule type" value="Genomic_DNA"/>
</dbReference>
<evidence type="ECO:0000256" key="5">
    <source>
        <dbReference type="ARBA" id="ARBA00022840"/>
    </source>
</evidence>
<dbReference type="GO" id="GO:0016874">
    <property type="term" value="F:ligase activity"/>
    <property type="evidence" value="ECO:0007669"/>
    <property type="project" value="UniProtKB-KW"/>
</dbReference>
<dbReference type="Gene3D" id="3.40.1190.10">
    <property type="entry name" value="Mur-like, catalytic domain"/>
    <property type="match status" value="1"/>
</dbReference>
<dbReference type="Gene3D" id="3.40.1390.10">
    <property type="entry name" value="MurE/MurF, N-terminal domain"/>
    <property type="match status" value="1"/>
</dbReference>
<dbReference type="InterPro" id="IPR036565">
    <property type="entry name" value="Mur-like_cat_sf"/>
</dbReference>
<sequence length="461" mass="52006">MKAINISEIIDNTKGKLIQGNKEALIKSISINSKSVDEEGLFIPLIGEKFDAHDFVNDAYKNGCKTFLKDKNHDFNFNSEDINIIEVEDTTKALGDIARLYKEKFLINYVAVTGSTGKTTTKDMIYSVLSSEYNTLKTEGNFNNHIGLPLTIFKLKDEHQCAILEMGMSSFGEIEYLSNIVNHKIAVISNIGLSHIENLGSQEGILKAKLEITKNFTKDNTLIINADDEHLKTLKNKELNYKLKTFGFEKDNDLYCVEYKMNETGIDFECIVHNQKEEFFIPARGKHNIYNAMAAILTGIELGLNINQIKKGLLNFRNGKMRLDILKTDTFEIINDAYNASPDSMKAALDILGEYKQNRKISILGDMLEMGEYAESGHELVGEYAVGNSDLIITVGKDSKHIGNGAMKKGFDQKNTIHFNSNEQVIDYLKNILEKDDVVLIKGSRGMRMEEIVNFLNDYKI</sequence>
<evidence type="ECO:0000256" key="3">
    <source>
        <dbReference type="ARBA" id="ARBA00022618"/>
    </source>
</evidence>
<evidence type="ECO:0000313" key="15">
    <source>
        <dbReference type="EMBL" id="WFD09155.1"/>
    </source>
</evidence>
<feature type="binding site" evidence="10">
    <location>
        <begin position="114"/>
        <end position="120"/>
    </location>
    <ligand>
        <name>ATP</name>
        <dbReference type="ChEBI" id="CHEBI:30616"/>
    </ligand>
</feature>
<dbReference type="RefSeq" id="WP_277731076.1">
    <property type="nucleotide sequence ID" value="NZ_CP120733.1"/>
</dbReference>
<dbReference type="Pfam" id="PF02875">
    <property type="entry name" value="Mur_ligase_C"/>
    <property type="match status" value="1"/>
</dbReference>
<comment type="similarity">
    <text evidence="10">Belongs to the MurCDEF family. MurF subfamily.</text>
</comment>
<keyword evidence="8 10" id="KW-0131">Cell cycle</keyword>
<evidence type="ECO:0000256" key="10">
    <source>
        <dbReference type="HAMAP-Rule" id="MF_02019"/>
    </source>
</evidence>
<feature type="domain" description="Mur ligase central" evidence="14">
    <location>
        <begin position="112"/>
        <end position="298"/>
    </location>
</feature>
<keyword evidence="1 10" id="KW-0963">Cytoplasm</keyword>
<proteinExistence type="inferred from homology"/>
<gene>
    <name evidence="10" type="primary">murF</name>
    <name evidence="15" type="ORF">P4S50_12250</name>
</gene>
<feature type="domain" description="Mur ligase N-terminal catalytic" evidence="12">
    <location>
        <begin position="26"/>
        <end position="101"/>
    </location>
</feature>
<dbReference type="InterPro" id="IPR035911">
    <property type="entry name" value="MurE/MurF_N"/>
</dbReference>
<dbReference type="PANTHER" id="PTHR43024">
    <property type="entry name" value="UDP-N-ACETYLMURAMOYL-TRIPEPTIDE--D-ALANYL-D-ALANINE LIGASE"/>
    <property type="match status" value="1"/>
</dbReference>
<evidence type="ECO:0000256" key="2">
    <source>
        <dbReference type="ARBA" id="ARBA00022598"/>
    </source>
</evidence>
<keyword evidence="3 10" id="KW-0132">Cell division</keyword>
<keyword evidence="4 10" id="KW-0547">Nucleotide-binding</keyword>
<keyword evidence="9 10" id="KW-0961">Cell wall biogenesis/degradation</keyword>
<evidence type="ECO:0000256" key="9">
    <source>
        <dbReference type="ARBA" id="ARBA00023316"/>
    </source>
</evidence>
<evidence type="ECO:0000259" key="14">
    <source>
        <dbReference type="Pfam" id="PF08245"/>
    </source>
</evidence>
<dbReference type="Pfam" id="PF08245">
    <property type="entry name" value="Mur_ligase_M"/>
    <property type="match status" value="1"/>
</dbReference>
<dbReference type="HAMAP" id="MF_02019">
    <property type="entry name" value="MurF"/>
    <property type="match status" value="1"/>
</dbReference>
<evidence type="ECO:0000256" key="4">
    <source>
        <dbReference type="ARBA" id="ARBA00022741"/>
    </source>
</evidence>
<dbReference type="PANTHER" id="PTHR43024:SF1">
    <property type="entry name" value="UDP-N-ACETYLMURAMOYL-TRIPEPTIDE--D-ALANYL-D-ALANINE LIGASE"/>
    <property type="match status" value="1"/>
</dbReference>
<dbReference type="NCBIfam" id="TIGR01143">
    <property type="entry name" value="murF"/>
    <property type="match status" value="1"/>
</dbReference>
<dbReference type="InterPro" id="IPR013221">
    <property type="entry name" value="Mur_ligase_cen"/>
</dbReference>
<evidence type="ECO:0000256" key="8">
    <source>
        <dbReference type="ARBA" id="ARBA00023306"/>
    </source>
</evidence>
<keyword evidence="6 10" id="KW-0133">Cell shape</keyword>
<dbReference type="InterPro" id="IPR000713">
    <property type="entry name" value="Mur_ligase_N"/>
</dbReference>